<dbReference type="Gene3D" id="3.30.565.10">
    <property type="entry name" value="Histidine kinase-like ATPase, C-terminal domain"/>
    <property type="match status" value="1"/>
</dbReference>
<dbReference type="SMART" id="SM00388">
    <property type="entry name" value="HisKA"/>
    <property type="match status" value="1"/>
</dbReference>
<dbReference type="PANTHER" id="PTHR43065:SF49">
    <property type="entry name" value="HISTIDINE KINASE"/>
    <property type="match status" value="1"/>
</dbReference>
<proteinExistence type="predicted"/>
<dbReference type="SUPFAM" id="SSF55874">
    <property type="entry name" value="ATPase domain of HSP90 chaperone/DNA topoisomerase II/histidine kinase"/>
    <property type="match status" value="1"/>
</dbReference>
<dbReference type="InterPro" id="IPR000014">
    <property type="entry name" value="PAS"/>
</dbReference>
<dbReference type="CDD" id="cd00130">
    <property type="entry name" value="PAS"/>
    <property type="match status" value="1"/>
</dbReference>
<dbReference type="PROSITE" id="PS50112">
    <property type="entry name" value="PAS"/>
    <property type="match status" value="1"/>
</dbReference>
<feature type="domain" description="PAS" evidence="8">
    <location>
        <begin position="47"/>
        <end position="98"/>
    </location>
</feature>
<dbReference type="SMART" id="SM00091">
    <property type="entry name" value="PAS"/>
    <property type="match status" value="1"/>
</dbReference>
<evidence type="ECO:0000256" key="5">
    <source>
        <dbReference type="SAM" id="Phobius"/>
    </source>
</evidence>
<dbReference type="PROSITE" id="PS50110">
    <property type="entry name" value="RESPONSE_REGULATORY"/>
    <property type="match status" value="1"/>
</dbReference>
<protein>
    <recommendedName>
        <fullName evidence="2">histidine kinase</fullName>
        <ecNumber evidence="2">2.7.13.3</ecNumber>
    </recommendedName>
</protein>
<dbReference type="InterPro" id="IPR005467">
    <property type="entry name" value="His_kinase_dom"/>
</dbReference>
<keyword evidence="5" id="KW-0812">Transmembrane</keyword>
<evidence type="ECO:0000313" key="11">
    <source>
        <dbReference type="Proteomes" id="UP000298179"/>
    </source>
</evidence>
<dbReference type="InterPro" id="IPR001610">
    <property type="entry name" value="PAC"/>
</dbReference>
<dbReference type="Pfam" id="PF02518">
    <property type="entry name" value="HATPase_c"/>
    <property type="match status" value="1"/>
</dbReference>
<evidence type="ECO:0000256" key="2">
    <source>
        <dbReference type="ARBA" id="ARBA00012438"/>
    </source>
</evidence>
<dbReference type="Gene3D" id="3.30.450.20">
    <property type="entry name" value="PAS domain"/>
    <property type="match status" value="1"/>
</dbReference>
<dbReference type="SUPFAM" id="SSF47384">
    <property type="entry name" value="Homodimeric domain of signal transducing histidine kinase"/>
    <property type="match status" value="1"/>
</dbReference>
<dbReference type="OrthoDB" id="7967436at2"/>
<dbReference type="InterPro" id="IPR003594">
    <property type="entry name" value="HATPase_dom"/>
</dbReference>
<comment type="catalytic activity">
    <reaction evidence="1">
        <text>ATP + protein L-histidine = ADP + protein N-phospho-L-histidine.</text>
        <dbReference type="EC" id="2.7.13.3"/>
    </reaction>
</comment>
<dbReference type="Gene3D" id="3.40.50.2300">
    <property type="match status" value="1"/>
</dbReference>
<dbReference type="AlphaFoldDB" id="A0A4Y8RNT7"/>
<evidence type="ECO:0000256" key="1">
    <source>
        <dbReference type="ARBA" id="ARBA00000085"/>
    </source>
</evidence>
<dbReference type="GO" id="GO:0000155">
    <property type="term" value="F:phosphorelay sensor kinase activity"/>
    <property type="evidence" value="ECO:0007669"/>
    <property type="project" value="InterPro"/>
</dbReference>
<gene>
    <name evidence="10" type="ORF">E3C22_06185</name>
</gene>
<dbReference type="SMART" id="SM00086">
    <property type="entry name" value="PAC"/>
    <property type="match status" value="1"/>
</dbReference>
<sequence>MEVGVPVVAMVVFGMALLLLCAALGAKLAGSRLKAARMIRDDAVEAGKTRFQTLYRRTPVPMHALNEHGAIEFVSDAWLEVLNYERDNVIGRPLTDFMTSASARQRIEVDWPALLDNRDLTNVEYQFVTGDGRQLHCLLSAHIERDAAGQFVQALCGLIDITARRKAEEQLRQSQKMEAIGHLTGGIAHDFNNLLAATLSNLAMLEKQLPADPKMQRFLSTAMLAAERGAALTQRMLAFSRRQDLRPGSLDLHELIVGMTELMQRSIGPMVRIETDFPDDLPPVFADANQLELAILNLVVNARDAMADGGCIRISASALEMRNDPDLEPGGYVRIAVADEGRGMDAETLAKATEPFFTTKGVGEGTGLGLSMVQGLVAQSGGRLCLVSDVGKGTTAKIYLPAGAAGFAAREPLQMSSEVPLDRDVTLAATSAPARPLRVLAVDDDPLVLMGTVAMVEDLGYEVLEATTGQEALETLKVEEVDLIVTDHAMPSMTGIQLINEIRETRPELPVILASGYVSLLEETDHGLPRLAKPFSQQALAAMIDELVAKRGETGRAMEPAPPTLM</sequence>
<keyword evidence="5" id="KW-1133">Transmembrane helix</keyword>
<dbReference type="RefSeq" id="WP_134761141.1">
    <property type="nucleotide sequence ID" value="NZ_SOZD01000002.1"/>
</dbReference>
<dbReference type="EC" id="2.7.13.3" evidence="2"/>
<dbReference type="InterPro" id="IPR036097">
    <property type="entry name" value="HisK_dim/P_sf"/>
</dbReference>
<dbReference type="PRINTS" id="PR00344">
    <property type="entry name" value="BCTRLSENSOR"/>
</dbReference>
<evidence type="ECO:0000313" key="10">
    <source>
        <dbReference type="EMBL" id="TFF24971.1"/>
    </source>
</evidence>
<dbReference type="Pfam" id="PF00072">
    <property type="entry name" value="Response_reg"/>
    <property type="match status" value="1"/>
</dbReference>
<keyword evidence="3 4" id="KW-0597">Phosphoprotein</keyword>
<dbReference type="InterPro" id="IPR000700">
    <property type="entry name" value="PAS-assoc_C"/>
</dbReference>
<evidence type="ECO:0000259" key="6">
    <source>
        <dbReference type="PROSITE" id="PS50109"/>
    </source>
</evidence>
<dbReference type="InterPro" id="IPR001789">
    <property type="entry name" value="Sig_transdc_resp-reg_receiver"/>
</dbReference>
<dbReference type="InterPro" id="IPR036890">
    <property type="entry name" value="HATPase_C_sf"/>
</dbReference>
<dbReference type="InterPro" id="IPR004358">
    <property type="entry name" value="Sig_transdc_His_kin-like_C"/>
</dbReference>
<evidence type="ECO:0000259" key="9">
    <source>
        <dbReference type="PROSITE" id="PS50113"/>
    </source>
</evidence>
<dbReference type="Pfam" id="PF13426">
    <property type="entry name" value="PAS_9"/>
    <property type="match status" value="1"/>
</dbReference>
<reference evidence="10 11" key="1">
    <citation type="submission" date="2019-03" db="EMBL/GenBank/DDBJ databases">
        <title>Jiella endophytica sp. nov., a novel endophytic bacterium isolated from root of Ficus microcarpa Linn. f.</title>
        <authorList>
            <person name="Tuo L."/>
        </authorList>
    </citation>
    <scope>NUCLEOTIDE SEQUENCE [LARGE SCALE GENOMIC DNA]</scope>
    <source>
        <strain evidence="10 11">CBS5Q-3</strain>
    </source>
</reference>
<dbReference type="Gene3D" id="1.10.287.130">
    <property type="match status" value="1"/>
</dbReference>
<feature type="transmembrane region" description="Helical" evidence="5">
    <location>
        <begin position="6"/>
        <end position="30"/>
    </location>
</feature>
<keyword evidence="5" id="KW-0472">Membrane</keyword>
<feature type="domain" description="PAC" evidence="9">
    <location>
        <begin position="121"/>
        <end position="173"/>
    </location>
</feature>
<dbReference type="NCBIfam" id="TIGR00229">
    <property type="entry name" value="sensory_box"/>
    <property type="match status" value="1"/>
</dbReference>
<comment type="caution">
    <text evidence="10">The sequence shown here is derived from an EMBL/GenBank/DDBJ whole genome shotgun (WGS) entry which is preliminary data.</text>
</comment>
<evidence type="ECO:0000256" key="4">
    <source>
        <dbReference type="PROSITE-ProRule" id="PRU00169"/>
    </source>
</evidence>
<dbReference type="InterPro" id="IPR003661">
    <property type="entry name" value="HisK_dim/P_dom"/>
</dbReference>
<organism evidence="10 11">
    <name type="scientific">Jiella endophytica</name>
    <dbReference type="NCBI Taxonomy" id="2558362"/>
    <lineage>
        <taxon>Bacteria</taxon>
        <taxon>Pseudomonadati</taxon>
        <taxon>Pseudomonadota</taxon>
        <taxon>Alphaproteobacteria</taxon>
        <taxon>Hyphomicrobiales</taxon>
        <taxon>Aurantimonadaceae</taxon>
        <taxon>Jiella</taxon>
    </lineage>
</organism>
<evidence type="ECO:0000259" key="7">
    <source>
        <dbReference type="PROSITE" id="PS50110"/>
    </source>
</evidence>
<accession>A0A4Y8RNT7</accession>
<dbReference type="Pfam" id="PF00512">
    <property type="entry name" value="HisKA"/>
    <property type="match status" value="1"/>
</dbReference>
<dbReference type="SUPFAM" id="SSF55785">
    <property type="entry name" value="PYP-like sensor domain (PAS domain)"/>
    <property type="match status" value="1"/>
</dbReference>
<dbReference type="PROSITE" id="PS50109">
    <property type="entry name" value="HIS_KIN"/>
    <property type="match status" value="1"/>
</dbReference>
<dbReference type="SMART" id="SM00448">
    <property type="entry name" value="REC"/>
    <property type="match status" value="1"/>
</dbReference>
<dbReference type="InterPro" id="IPR011006">
    <property type="entry name" value="CheY-like_superfamily"/>
</dbReference>
<dbReference type="SUPFAM" id="SSF52172">
    <property type="entry name" value="CheY-like"/>
    <property type="match status" value="1"/>
</dbReference>
<dbReference type="SMART" id="SM00387">
    <property type="entry name" value="HATPase_c"/>
    <property type="match status" value="1"/>
</dbReference>
<dbReference type="EMBL" id="SOZD01000002">
    <property type="protein sequence ID" value="TFF24971.1"/>
    <property type="molecule type" value="Genomic_DNA"/>
</dbReference>
<dbReference type="CDD" id="cd00082">
    <property type="entry name" value="HisKA"/>
    <property type="match status" value="1"/>
</dbReference>
<name>A0A4Y8RNT7_9HYPH</name>
<evidence type="ECO:0000256" key="3">
    <source>
        <dbReference type="ARBA" id="ARBA00022553"/>
    </source>
</evidence>
<evidence type="ECO:0000259" key="8">
    <source>
        <dbReference type="PROSITE" id="PS50112"/>
    </source>
</evidence>
<keyword evidence="11" id="KW-1185">Reference proteome</keyword>
<dbReference type="PANTHER" id="PTHR43065">
    <property type="entry name" value="SENSOR HISTIDINE KINASE"/>
    <property type="match status" value="1"/>
</dbReference>
<feature type="domain" description="Histidine kinase" evidence="6">
    <location>
        <begin position="186"/>
        <end position="404"/>
    </location>
</feature>
<dbReference type="PROSITE" id="PS50113">
    <property type="entry name" value="PAC"/>
    <property type="match status" value="1"/>
</dbReference>
<dbReference type="Proteomes" id="UP000298179">
    <property type="component" value="Unassembled WGS sequence"/>
</dbReference>
<feature type="domain" description="Response regulatory" evidence="7">
    <location>
        <begin position="438"/>
        <end position="548"/>
    </location>
</feature>
<feature type="modified residue" description="4-aspartylphosphate" evidence="4">
    <location>
        <position position="487"/>
    </location>
</feature>
<dbReference type="InterPro" id="IPR035965">
    <property type="entry name" value="PAS-like_dom_sf"/>
</dbReference>